<keyword evidence="9" id="KW-0492">Microsome</keyword>
<evidence type="ECO:0000256" key="10">
    <source>
        <dbReference type="ARBA" id="ARBA00023002"/>
    </source>
</evidence>
<keyword evidence="7 15" id="KW-0479">Metal-binding</keyword>
<evidence type="ECO:0000256" key="11">
    <source>
        <dbReference type="ARBA" id="ARBA00023004"/>
    </source>
</evidence>
<comment type="catalytic activity">
    <reaction evidence="14">
        <text>an organic molecule + reduced [NADPH--hemoprotein reductase] + O2 = an alcohol + oxidized [NADPH--hemoprotein reductase] + H2O + H(+)</text>
        <dbReference type="Rhea" id="RHEA:17149"/>
        <dbReference type="Rhea" id="RHEA-COMP:11964"/>
        <dbReference type="Rhea" id="RHEA-COMP:11965"/>
        <dbReference type="ChEBI" id="CHEBI:15377"/>
        <dbReference type="ChEBI" id="CHEBI:15378"/>
        <dbReference type="ChEBI" id="CHEBI:15379"/>
        <dbReference type="ChEBI" id="CHEBI:30879"/>
        <dbReference type="ChEBI" id="CHEBI:57618"/>
        <dbReference type="ChEBI" id="CHEBI:58210"/>
        <dbReference type="ChEBI" id="CHEBI:142491"/>
        <dbReference type="EC" id="1.14.14.1"/>
    </reaction>
</comment>
<evidence type="ECO:0000256" key="1">
    <source>
        <dbReference type="ARBA" id="ARBA00001971"/>
    </source>
</evidence>
<evidence type="ECO:0000256" key="3">
    <source>
        <dbReference type="ARBA" id="ARBA00004406"/>
    </source>
</evidence>
<dbReference type="EC" id="1.14.14.1" evidence="5"/>
<keyword evidence="16" id="KW-1185">Reference proteome</keyword>
<evidence type="ECO:0000313" key="16">
    <source>
        <dbReference type="Proteomes" id="UP001652582"/>
    </source>
</evidence>
<keyword evidence="12 15" id="KW-0503">Monooxygenase</keyword>
<keyword evidence="8" id="KW-0256">Endoplasmic reticulum</keyword>
<dbReference type="InterPro" id="IPR050476">
    <property type="entry name" value="Insect_CytP450_Detox"/>
</dbReference>
<comment type="similarity">
    <text evidence="4 15">Belongs to the cytochrome P450 family.</text>
</comment>
<dbReference type="InterPro" id="IPR001128">
    <property type="entry name" value="Cyt_P450"/>
</dbReference>
<evidence type="ECO:0000256" key="9">
    <source>
        <dbReference type="ARBA" id="ARBA00022848"/>
    </source>
</evidence>
<protein>
    <recommendedName>
        <fullName evidence="5">unspecific monooxygenase</fullName>
        <ecNumber evidence="5">1.14.14.1</ecNumber>
    </recommendedName>
</protein>
<dbReference type="SUPFAM" id="SSF48264">
    <property type="entry name" value="Cytochrome P450"/>
    <property type="match status" value="1"/>
</dbReference>
<dbReference type="InterPro" id="IPR002401">
    <property type="entry name" value="Cyt_P450_E_grp-I"/>
</dbReference>
<dbReference type="PRINTS" id="PR00385">
    <property type="entry name" value="P450"/>
</dbReference>
<evidence type="ECO:0000313" key="17">
    <source>
        <dbReference type="RefSeq" id="XP_052739583.1"/>
    </source>
</evidence>
<name>A0ABM3LKM1_BICAN</name>
<evidence type="ECO:0000256" key="4">
    <source>
        <dbReference type="ARBA" id="ARBA00010617"/>
    </source>
</evidence>
<evidence type="ECO:0000256" key="14">
    <source>
        <dbReference type="ARBA" id="ARBA00047827"/>
    </source>
</evidence>
<keyword evidence="11 15" id="KW-0408">Iron</keyword>
<keyword evidence="6 15" id="KW-0349">Heme</keyword>
<evidence type="ECO:0000256" key="15">
    <source>
        <dbReference type="RuleBase" id="RU000461"/>
    </source>
</evidence>
<dbReference type="PANTHER" id="PTHR24292">
    <property type="entry name" value="CYTOCHROME P450"/>
    <property type="match status" value="1"/>
</dbReference>
<proteinExistence type="inferred from homology"/>
<evidence type="ECO:0000256" key="12">
    <source>
        <dbReference type="ARBA" id="ARBA00023033"/>
    </source>
</evidence>
<dbReference type="Gene3D" id="1.10.630.10">
    <property type="entry name" value="Cytochrome P450"/>
    <property type="match status" value="1"/>
</dbReference>
<dbReference type="PRINTS" id="PR00463">
    <property type="entry name" value="EP450I"/>
</dbReference>
<keyword evidence="10 15" id="KW-0560">Oxidoreductase</keyword>
<dbReference type="CDD" id="cd11056">
    <property type="entry name" value="CYP6-like"/>
    <property type="match status" value="1"/>
</dbReference>
<dbReference type="Pfam" id="PF00067">
    <property type="entry name" value="p450"/>
    <property type="match status" value="1"/>
</dbReference>
<dbReference type="PANTHER" id="PTHR24292:SF54">
    <property type="entry name" value="CYP9F3-RELATED"/>
    <property type="match status" value="1"/>
</dbReference>
<keyword evidence="13" id="KW-0472">Membrane</keyword>
<evidence type="ECO:0000256" key="8">
    <source>
        <dbReference type="ARBA" id="ARBA00022824"/>
    </source>
</evidence>
<evidence type="ECO:0000256" key="5">
    <source>
        <dbReference type="ARBA" id="ARBA00012109"/>
    </source>
</evidence>
<dbReference type="RefSeq" id="XP_052739583.1">
    <property type="nucleotide sequence ID" value="XM_052883623.1"/>
</dbReference>
<comment type="cofactor">
    <cofactor evidence="1">
        <name>heme</name>
        <dbReference type="ChEBI" id="CHEBI:30413"/>
    </cofactor>
</comment>
<dbReference type="Proteomes" id="UP001652582">
    <property type="component" value="Chromosome 9"/>
</dbReference>
<dbReference type="GeneID" id="112043651"/>
<organism evidence="16 17">
    <name type="scientific">Bicyclus anynana</name>
    <name type="common">Squinting bush brown butterfly</name>
    <dbReference type="NCBI Taxonomy" id="110368"/>
    <lineage>
        <taxon>Eukaryota</taxon>
        <taxon>Metazoa</taxon>
        <taxon>Ecdysozoa</taxon>
        <taxon>Arthropoda</taxon>
        <taxon>Hexapoda</taxon>
        <taxon>Insecta</taxon>
        <taxon>Pterygota</taxon>
        <taxon>Neoptera</taxon>
        <taxon>Endopterygota</taxon>
        <taxon>Lepidoptera</taxon>
        <taxon>Glossata</taxon>
        <taxon>Ditrysia</taxon>
        <taxon>Papilionoidea</taxon>
        <taxon>Nymphalidae</taxon>
        <taxon>Satyrinae</taxon>
        <taxon>Satyrini</taxon>
        <taxon>Mycalesina</taxon>
        <taxon>Bicyclus</taxon>
    </lineage>
</organism>
<evidence type="ECO:0000256" key="2">
    <source>
        <dbReference type="ARBA" id="ARBA00004174"/>
    </source>
</evidence>
<sequence length="517" mass="59436">MVLYCICATLIVLLTIILKYILTKNHDYWKKRNVPYLEPSLLFGNYKETILLKKHQSQVTFDICNKFPNEPYIGTFFGTDPALVVLDPNLIKLIFATDFYYFSGREVNDYSHKEVITRNVFFSGGDEWKIQRQNLTPLYSSSKIKGMFHLIQNCAKQLEKLLEEETKYSQYVNAKLLLGKFTMDAITSCAFGINSDIMKKETSSTNPFSVLGSKIFDTSKIAGIKLYFRQMWPALFYGLRLSVFDPSVNDYFVKILKGVFESRSNARSSRNDFVDLILTWKNDKVISGDSVSNFKTGEKKTLTLEVNDELLTSQCVALFGAGFETTAIVLSTTLYEIAKNSKVQKKVIEEVDLYFKRHNGEIDYECVNELPYLVACIAEALRLHPPEPVITREVMEDYTLPTGLRLKKSDRIHIPVNFLHRQPRHFPEPDVFNPERFYGELKRDITPFTYLPFGEGPRICIGIRFTKMLMHAALLAVFKSHRLELSQEMPPTLPLLPYSIVATPAIPIMLKFISRKE</sequence>
<gene>
    <name evidence="17" type="primary">LOC112043651</name>
</gene>
<comment type="subcellular location">
    <subcellularLocation>
        <location evidence="3">Endoplasmic reticulum membrane</location>
        <topology evidence="3">Peripheral membrane protein</topology>
    </subcellularLocation>
    <subcellularLocation>
        <location evidence="2">Microsome membrane</location>
        <topology evidence="2">Peripheral membrane protein</topology>
    </subcellularLocation>
</comment>
<dbReference type="InterPro" id="IPR017972">
    <property type="entry name" value="Cyt_P450_CS"/>
</dbReference>
<dbReference type="PROSITE" id="PS00086">
    <property type="entry name" value="CYTOCHROME_P450"/>
    <property type="match status" value="1"/>
</dbReference>
<evidence type="ECO:0000256" key="13">
    <source>
        <dbReference type="ARBA" id="ARBA00023136"/>
    </source>
</evidence>
<evidence type="ECO:0000256" key="7">
    <source>
        <dbReference type="ARBA" id="ARBA00022723"/>
    </source>
</evidence>
<dbReference type="InterPro" id="IPR036396">
    <property type="entry name" value="Cyt_P450_sf"/>
</dbReference>
<reference evidence="17" key="1">
    <citation type="submission" date="2025-08" db="UniProtKB">
        <authorList>
            <consortium name="RefSeq"/>
        </authorList>
    </citation>
    <scope>IDENTIFICATION</scope>
</reference>
<accession>A0ABM3LKM1</accession>
<evidence type="ECO:0000256" key="6">
    <source>
        <dbReference type="ARBA" id="ARBA00022617"/>
    </source>
</evidence>